<dbReference type="GO" id="GO:0008270">
    <property type="term" value="F:zinc ion binding"/>
    <property type="evidence" value="ECO:0007669"/>
    <property type="project" value="InterPro"/>
</dbReference>
<dbReference type="InterPro" id="IPR014905">
    <property type="entry name" value="HIRAN"/>
</dbReference>
<evidence type="ECO:0000313" key="4">
    <source>
        <dbReference type="EMBL" id="PTQ84088.1"/>
    </source>
</evidence>
<keyword evidence="5" id="KW-1185">Reference proteome</keyword>
<name>A0A2T5IJU3_9LACT</name>
<protein>
    <submittedName>
        <fullName evidence="4">HIRAN domain-containing protein</fullName>
    </submittedName>
</protein>
<organism evidence="4 5">
    <name type="scientific">Trichococcus patagoniensis</name>
    <dbReference type="NCBI Taxonomy" id="382641"/>
    <lineage>
        <taxon>Bacteria</taxon>
        <taxon>Bacillati</taxon>
        <taxon>Bacillota</taxon>
        <taxon>Bacilli</taxon>
        <taxon>Lactobacillales</taxon>
        <taxon>Carnobacteriaceae</taxon>
        <taxon>Trichococcus</taxon>
    </lineage>
</organism>
<dbReference type="GO" id="GO:0016818">
    <property type="term" value="F:hydrolase activity, acting on acid anhydrides, in phosphorus-containing anhydrides"/>
    <property type="evidence" value="ECO:0007669"/>
    <property type="project" value="InterPro"/>
</dbReference>
<sequence>MGKKGCQLENNQSIFDTICRLRDEQPGLPYRFQDERTAGQKDVLYVLASEGIPFWRKEDLAKECCGILKDLVNKEEAILTDPVLRHFLEHYPICSYFLELRERVRITLEAESGARERLYHLGMRLARSGTDPEQVKLGIILLGFFPYDTTKQIMRTLGYHSEYTLYVLESIQFIFPLQNNFIFELAKHTVGYGKLAAMFLLKPVRWEQQHWMMHEGIKSDFLANIYANLCIQKTDMRAYFKKTEITAANFTDFAYLICYADYNNDSVTIDAQLDFLYRFIDKRDFAASFIDLGALVSIWYQVVDFWQQDYDFISQNETKYRRTKTMWDTRIARYEKLVHKVESFLHQPKWRHVVYQEISAPNESDNLIMKVLVYLNMHPDFPAFMEVLSRQPLGFNMLDFFLKINPEFYFDDVCEYLEAILNPDLYALPLEIEEPENPSVTDLMRADEWLLRLFEVMSEKRKYNEAWCIRGIHYRNAGVRKKAAQVLQQHRKKWSDQVESELRIALEKEPNIKLKRQIDRLLQPENLKNQKESRYLKVKQPTLSHAHTDKELLHTYIAGTQFQELSGVADFLKPGDLLQLVRETDNAYDANAIAVATQAGYMLGYVPRSENAVLANLLDAEERLYAILESQTVEMERPKITIVLKRTFFQAQPTEQGQGIILPFPPPKKKKYE</sequence>
<dbReference type="AlphaFoldDB" id="A0A2T5IJU3"/>
<evidence type="ECO:0000256" key="1">
    <source>
        <dbReference type="ARBA" id="ARBA00022723"/>
    </source>
</evidence>
<keyword evidence="1" id="KW-0479">Metal-binding</keyword>
<gene>
    <name evidence="4" type="ORF">C8U37_1104</name>
</gene>
<dbReference type="EMBL" id="QAOM01000010">
    <property type="protein sequence ID" value="PTQ84088.1"/>
    <property type="molecule type" value="Genomic_DNA"/>
</dbReference>
<keyword evidence="2" id="KW-0378">Hydrolase</keyword>
<evidence type="ECO:0000256" key="2">
    <source>
        <dbReference type="ARBA" id="ARBA00022801"/>
    </source>
</evidence>
<dbReference type="OrthoDB" id="1650885at2"/>
<evidence type="ECO:0000313" key="5">
    <source>
        <dbReference type="Proteomes" id="UP000244161"/>
    </source>
</evidence>
<dbReference type="Proteomes" id="UP000244161">
    <property type="component" value="Unassembled WGS sequence"/>
</dbReference>
<dbReference type="GO" id="GO:0003676">
    <property type="term" value="F:nucleic acid binding"/>
    <property type="evidence" value="ECO:0007669"/>
    <property type="project" value="InterPro"/>
</dbReference>
<dbReference type="Gene3D" id="3.30.70.2330">
    <property type="match status" value="1"/>
</dbReference>
<comment type="caution">
    <text evidence="4">The sequence shown here is derived from an EMBL/GenBank/DDBJ whole genome shotgun (WGS) entry which is preliminary data.</text>
</comment>
<accession>A0A2T5IJU3</accession>
<reference evidence="4 5" key="1">
    <citation type="submission" date="2018-04" db="EMBL/GenBank/DDBJ databases">
        <title>Genomic Encyclopedia of Archaeal and Bacterial Type Strains, Phase II (KMG-II): from individual species to whole genera.</title>
        <authorList>
            <person name="Goeker M."/>
        </authorList>
    </citation>
    <scope>NUCLEOTIDE SEQUENCE [LARGE SCALE GENOMIC DNA]</scope>
    <source>
        <strain evidence="4 5">DSM 18806</strain>
    </source>
</reference>
<dbReference type="Pfam" id="PF08797">
    <property type="entry name" value="HIRAN"/>
    <property type="match status" value="1"/>
</dbReference>
<dbReference type="SMART" id="SM00910">
    <property type="entry name" value="HIRAN"/>
    <property type="match status" value="1"/>
</dbReference>
<proteinExistence type="predicted"/>
<feature type="domain" description="HIRAN" evidence="3">
    <location>
        <begin position="550"/>
        <end position="650"/>
    </location>
</feature>
<evidence type="ECO:0000259" key="3">
    <source>
        <dbReference type="SMART" id="SM00910"/>
    </source>
</evidence>